<evidence type="ECO:0000256" key="2">
    <source>
        <dbReference type="ARBA" id="ARBA00022723"/>
    </source>
</evidence>
<gene>
    <name evidence="5" type="ORF">IAD15_11545</name>
</gene>
<dbReference type="SMART" id="SM00863">
    <property type="entry name" value="tRNA_SAD"/>
    <property type="match status" value="1"/>
</dbReference>
<dbReference type="PANTHER" id="PTHR43462:SF1">
    <property type="entry name" value="ALANYL-TRNA EDITING PROTEIN AARSD1"/>
    <property type="match status" value="1"/>
</dbReference>
<accession>A0A9D1L1D5</accession>
<dbReference type="InterPro" id="IPR009000">
    <property type="entry name" value="Transl_B-barrel_sf"/>
</dbReference>
<evidence type="ECO:0000313" key="6">
    <source>
        <dbReference type="Proteomes" id="UP000824175"/>
    </source>
</evidence>
<dbReference type="SUPFAM" id="SSF50447">
    <property type="entry name" value="Translation proteins"/>
    <property type="match status" value="1"/>
</dbReference>
<dbReference type="GO" id="GO:0002161">
    <property type="term" value="F:aminoacyl-tRNA deacylase activity"/>
    <property type="evidence" value="ECO:0007669"/>
    <property type="project" value="UniProtKB-ARBA"/>
</dbReference>
<dbReference type="Pfam" id="PF07973">
    <property type="entry name" value="tRNA_SAD"/>
    <property type="match status" value="1"/>
</dbReference>
<dbReference type="Gene3D" id="2.40.30.130">
    <property type="match status" value="1"/>
</dbReference>
<dbReference type="AlphaFoldDB" id="A0A9D1L1D5"/>
<dbReference type="Gene3D" id="3.30.980.10">
    <property type="entry name" value="Threonyl-trna Synthetase, Chain A, domain 2"/>
    <property type="match status" value="1"/>
</dbReference>
<organism evidence="5 6">
    <name type="scientific">Candidatus Fimiplasma intestinipullorum</name>
    <dbReference type="NCBI Taxonomy" id="2840825"/>
    <lineage>
        <taxon>Bacteria</taxon>
        <taxon>Bacillati</taxon>
        <taxon>Bacillota</taxon>
        <taxon>Clostridia</taxon>
        <taxon>Eubacteriales</taxon>
        <taxon>Candidatus Fimiplasma</taxon>
    </lineage>
</organism>
<dbReference type="GO" id="GO:0005524">
    <property type="term" value="F:ATP binding"/>
    <property type="evidence" value="ECO:0007669"/>
    <property type="project" value="InterPro"/>
</dbReference>
<dbReference type="GO" id="GO:0004812">
    <property type="term" value="F:aminoacyl-tRNA ligase activity"/>
    <property type="evidence" value="ECO:0007669"/>
    <property type="project" value="InterPro"/>
</dbReference>
<comment type="caution">
    <text evidence="5">The sequence shown here is derived from an EMBL/GenBank/DDBJ whole genome shotgun (WGS) entry which is preliminary data.</text>
</comment>
<sequence length="387" mass="43498">MEDQEFLTTAILARQPLGKDYLYVLADTNFYVEGGGQLADVGTLNGYPVKRVYEEDGQIYHQVAKKIEGSEASLWVDLNHRYISRQGHTAQHLLSAALRKLYGIETISHHYDLNGSSIDLNVPLIDEKMLQEAEDWCNARISEDHVVRSFYPDAKTLSQLTLAHQPPADKPVRIVEIEGVEWNPCKGMHVSHLSELGMLVVCSTEKVRGHVRVHYMSGKVLRHQFHAGFKTLHRASLQLSKPPLEVAEGIESLLESKLVLERELRQQEKTQAVQLGKWLWEQAQMRENGRCISAVLEIRSSVCHALVAELSGYTNCYGLLVIQNEAKTQLVVFSSEDSAVDCRELFKYIVADTPVRGGGQIHLCQGGTNAALSPEIWLNRLKTDYNA</sequence>
<comment type="cofactor">
    <cofactor evidence="1">
        <name>Zn(2+)</name>
        <dbReference type="ChEBI" id="CHEBI:29105"/>
    </cofactor>
</comment>
<evidence type="ECO:0000256" key="3">
    <source>
        <dbReference type="ARBA" id="ARBA00022833"/>
    </source>
</evidence>
<dbReference type="InterPro" id="IPR018163">
    <property type="entry name" value="Thr/Ala-tRNA-synth_IIc_edit"/>
</dbReference>
<dbReference type="InterPro" id="IPR012947">
    <property type="entry name" value="tRNA_SAD"/>
</dbReference>
<evidence type="ECO:0000259" key="4">
    <source>
        <dbReference type="SMART" id="SM00863"/>
    </source>
</evidence>
<dbReference type="InterPro" id="IPR051335">
    <property type="entry name" value="Alanyl-tRNA_Editing_Enzymes"/>
</dbReference>
<name>A0A9D1L1D5_9FIRM</name>
<reference evidence="5" key="1">
    <citation type="submission" date="2020-10" db="EMBL/GenBank/DDBJ databases">
        <authorList>
            <person name="Gilroy R."/>
        </authorList>
    </citation>
    <scope>NUCLEOTIDE SEQUENCE</scope>
    <source>
        <strain evidence="5">CHK195-11698</strain>
    </source>
</reference>
<dbReference type="Proteomes" id="UP000824175">
    <property type="component" value="Unassembled WGS sequence"/>
</dbReference>
<evidence type="ECO:0000256" key="1">
    <source>
        <dbReference type="ARBA" id="ARBA00001947"/>
    </source>
</evidence>
<dbReference type="SUPFAM" id="SSF55186">
    <property type="entry name" value="ThrRS/AlaRS common domain"/>
    <property type="match status" value="1"/>
</dbReference>
<evidence type="ECO:0000313" key="5">
    <source>
        <dbReference type="EMBL" id="HIU14680.1"/>
    </source>
</evidence>
<proteinExistence type="predicted"/>
<keyword evidence="2" id="KW-0479">Metal-binding</keyword>
<reference evidence="5" key="2">
    <citation type="journal article" date="2021" name="PeerJ">
        <title>Extensive microbial diversity within the chicken gut microbiome revealed by metagenomics and culture.</title>
        <authorList>
            <person name="Gilroy R."/>
            <person name="Ravi A."/>
            <person name="Getino M."/>
            <person name="Pursley I."/>
            <person name="Horton D.L."/>
            <person name="Alikhan N.F."/>
            <person name="Baker D."/>
            <person name="Gharbi K."/>
            <person name="Hall N."/>
            <person name="Watson M."/>
            <person name="Adriaenssens E.M."/>
            <person name="Foster-Nyarko E."/>
            <person name="Jarju S."/>
            <person name="Secka A."/>
            <person name="Antonio M."/>
            <person name="Oren A."/>
            <person name="Chaudhuri R.R."/>
            <person name="La Ragione R."/>
            <person name="Hildebrand F."/>
            <person name="Pallen M.J."/>
        </authorList>
    </citation>
    <scope>NUCLEOTIDE SEQUENCE</scope>
    <source>
        <strain evidence="5">CHK195-11698</strain>
    </source>
</reference>
<keyword evidence="3" id="KW-0862">Zinc</keyword>
<dbReference type="GO" id="GO:0046872">
    <property type="term" value="F:metal ion binding"/>
    <property type="evidence" value="ECO:0007669"/>
    <property type="project" value="UniProtKB-KW"/>
</dbReference>
<protein>
    <submittedName>
        <fullName evidence="5">Alanyl-tRNA editing protein</fullName>
    </submittedName>
</protein>
<dbReference type="GO" id="GO:0043039">
    <property type="term" value="P:tRNA aminoacylation"/>
    <property type="evidence" value="ECO:0007669"/>
    <property type="project" value="InterPro"/>
</dbReference>
<dbReference type="EMBL" id="DVMJ01000107">
    <property type="protein sequence ID" value="HIU14680.1"/>
    <property type="molecule type" value="Genomic_DNA"/>
</dbReference>
<feature type="domain" description="Threonyl/alanyl tRNA synthetase SAD" evidence="4">
    <location>
        <begin position="172"/>
        <end position="214"/>
    </location>
</feature>
<dbReference type="PANTHER" id="PTHR43462">
    <property type="entry name" value="ALANYL-TRNA EDITING PROTEIN"/>
    <property type="match status" value="1"/>
</dbReference>